<dbReference type="GO" id="GO:0005886">
    <property type="term" value="C:plasma membrane"/>
    <property type="evidence" value="ECO:0007669"/>
    <property type="project" value="TreeGrafter"/>
</dbReference>
<dbReference type="InterPro" id="IPR029071">
    <property type="entry name" value="Ubiquitin-like_domsf"/>
</dbReference>
<dbReference type="InterPro" id="IPR037880">
    <property type="entry name" value="RGS12_RGS"/>
</dbReference>
<dbReference type="Pfam" id="PF02196">
    <property type="entry name" value="RBD"/>
    <property type="match status" value="1"/>
</dbReference>
<feature type="compositionally biased region" description="Polar residues" evidence="5">
    <location>
        <begin position="812"/>
        <end position="822"/>
    </location>
</feature>
<dbReference type="SUPFAM" id="SSF48097">
    <property type="entry name" value="Regulator of G-protein signaling, RGS"/>
    <property type="match status" value="1"/>
</dbReference>
<dbReference type="PANTHER" id="PTHR45945">
    <property type="entry name" value="REGULATOR OF G-PROTEIN SIGNALING LOCO"/>
    <property type="match status" value="1"/>
</dbReference>
<dbReference type="Pfam" id="PF00615">
    <property type="entry name" value="RGS"/>
    <property type="match status" value="1"/>
</dbReference>
<evidence type="ECO:0000313" key="8">
    <source>
        <dbReference type="EMBL" id="ROI47882.1"/>
    </source>
</evidence>
<evidence type="ECO:0000259" key="7">
    <source>
        <dbReference type="PROSITE" id="PS50898"/>
    </source>
</evidence>
<dbReference type="OrthoDB" id="196547at2759"/>
<feature type="compositionally biased region" description="Basic and acidic residues" evidence="5">
    <location>
        <begin position="695"/>
        <end position="709"/>
    </location>
</feature>
<feature type="compositionally biased region" description="Low complexity" evidence="5">
    <location>
        <begin position="553"/>
        <end position="566"/>
    </location>
</feature>
<dbReference type="Pfam" id="PF02188">
    <property type="entry name" value="GoLoco"/>
    <property type="match status" value="1"/>
</dbReference>
<comment type="caution">
    <text evidence="8">The sequence shown here is derived from an EMBL/GenBank/DDBJ whole genome shotgun (WGS) entry which is preliminary data.</text>
</comment>
<feature type="compositionally biased region" description="Low complexity" evidence="5">
    <location>
        <begin position="285"/>
        <end position="302"/>
    </location>
</feature>
<feature type="domain" description="RBD" evidence="7">
    <location>
        <begin position="321"/>
        <end position="391"/>
    </location>
</feature>
<dbReference type="GO" id="GO:0005634">
    <property type="term" value="C:nucleus"/>
    <property type="evidence" value="ECO:0007669"/>
    <property type="project" value="TreeGrafter"/>
</dbReference>
<dbReference type="SMART" id="SM00455">
    <property type="entry name" value="RBD"/>
    <property type="match status" value="2"/>
</dbReference>
<dbReference type="GO" id="GO:0005737">
    <property type="term" value="C:cytoplasm"/>
    <property type="evidence" value="ECO:0007669"/>
    <property type="project" value="UniProtKB-SubCell"/>
</dbReference>
<dbReference type="GO" id="GO:0008277">
    <property type="term" value="P:regulation of G protein-coupled receptor signaling pathway"/>
    <property type="evidence" value="ECO:0007669"/>
    <property type="project" value="TreeGrafter"/>
</dbReference>
<dbReference type="FunFam" id="1.10.167.10:FF:000001">
    <property type="entry name" value="Putative regulator of g-protein signaling 12"/>
    <property type="match status" value="1"/>
</dbReference>
<dbReference type="PROSITE" id="PS50877">
    <property type="entry name" value="GOLOCO"/>
    <property type="match status" value="1"/>
</dbReference>
<evidence type="ECO:0000256" key="1">
    <source>
        <dbReference type="ARBA" id="ARBA00004496"/>
    </source>
</evidence>
<proteinExistence type="predicted"/>
<feature type="region of interest" description="Disordered" evidence="5">
    <location>
        <begin position="695"/>
        <end position="758"/>
    </location>
</feature>
<feature type="domain" description="RGS" evidence="6">
    <location>
        <begin position="69"/>
        <end position="186"/>
    </location>
</feature>
<feature type="compositionally biased region" description="Pro residues" evidence="5">
    <location>
        <begin position="720"/>
        <end position="738"/>
    </location>
</feature>
<dbReference type="SMART" id="SM00390">
    <property type="entry name" value="GoLoco"/>
    <property type="match status" value="1"/>
</dbReference>
<feature type="region of interest" description="Disordered" evidence="5">
    <location>
        <begin position="272"/>
        <end position="313"/>
    </location>
</feature>
<evidence type="ECO:0000256" key="3">
    <source>
        <dbReference type="ARBA" id="ARBA00022490"/>
    </source>
</evidence>
<dbReference type="EMBL" id="RJVU01071404">
    <property type="protein sequence ID" value="ROI47882.1"/>
    <property type="molecule type" value="Genomic_DNA"/>
</dbReference>
<keyword evidence="9" id="KW-1185">Reference proteome</keyword>
<feature type="domain" description="RBD" evidence="7">
    <location>
        <begin position="393"/>
        <end position="463"/>
    </location>
</feature>
<dbReference type="GO" id="GO:0007165">
    <property type="term" value="P:signal transduction"/>
    <property type="evidence" value="ECO:0007669"/>
    <property type="project" value="InterPro"/>
</dbReference>
<dbReference type="PROSITE" id="PS50132">
    <property type="entry name" value="RGS"/>
    <property type="match status" value="1"/>
</dbReference>
<accession>A0A3N0XLV1</accession>
<evidence type="ECO:0000313" key="9">
    <source>
        <dbReference type="Proteomes" id="UP000281406"/>
    </source>
</evidence>
<feature type="compositionally biased region" description="Low complexity" evidence="5">
    <location>
        <begin position="202"/>
        <end position="216"/>
    </location>
</feature>
<dbReference type="InterPro" id="IPR003109">
    <property type="entry name" value="GoLoco_motif"/>
</dbReference>
<dbReference type="PROSITE" id="PS50898">
    <property type="entry name" value="RBD"/>
    <property type="match status" value="2"/>
</dbReference>
<reference evidence="8 9" key="1">
    <citation type="submission" date="2018-10" db="EMBL/GenBank/DDBJ databases">
        <title>Genome assembly for a Yunnan-Guizhou Plateau 3E fish, Anabarilius grahami (Regan), and its evolutionary and genetic applications.</title>
        <authorList>
            <person name="Jiang W."/>
        </authorList>
    </citation>
    <scope>NUCLEOTIDE SEQUENCE [LARGE SCALE GENOMIC DNA]</scope>
    <source>
        <strain evidence="8">AG-KIZ</strain>
        <tissue evidence="8">Muscle</tissue>
    </source>
</reference>
<comment type="subcellular location">
    <subcellularLocation>
        <location evidence="1">Cytoplasm</location>
    </subcellularLocation>
</comment>
<dbReference type="Pfam" id="PF16612">
    <property type="entry name" value="RGS12_usC"/>
    <property type="match status" value="1"/>
</dbReference>
<feature type="region of interest" description="Disordered" evidence="5">
    <location>
        <begin position="196"/>
        <end position="243"/>
    </location>
</feature>
<dbReference type="InterPro" id="IPR003116">
    <property type="entry name" value="RBD_dom"/>
</dbReference>
<dbReference type="GO" id="GO:0005096">
    <property type="term" value="F:GTPase activator activity"/>
    <property type="evidence" value="ECO:0007669"/>
    <property type="project" value="UniProtKB-KW"/>
</dbReference>
<dbReference type="Gene3D" id="1.10.167.10">
    <property type="entry name" value="Regulator of G-protein Signalling 4, domain 2"/>
    <property type="match status" value="1"/>
</dbReference>
<sequence>MDVKAWRPIGMKYLVKWHHSGSYQFYPELNSVDLKGCGSDNSLNSNASLPSVQCHRRHTERRVASWAVCFERLLQDPVGVRYFSEFLKKEFSEENILFWQACEYFSHVPETDKKQLSQRAREIYNSFLSSKATTPVNIDSQAQLADDILNAPRPDMFKEQQLQIFNLMKFDSYTRFLKSYLYQECMLAEVEGRPLPDPYQVPSSPTSKHSTSSDRSNLSTPKKVQDDKKSKSGRSLNEDSRDEHSDKKKSIFFSWSRNRSFGKGSKKKDLGDYSFTGSNGRRESQGSLSSGASLELATSGSGKNEGEVSRNSMSLSERAVRHCNINLPDGSCCSVPIRPGVSIREVLSGLCEKLNINLAAVDLFLVGGEKPLVLDQDCMTLCSRDLRLEKRTLFRLDLVPINRSVGLKAKPTKPVTEVLRPVVAKYGLNLGDLVARISGEKEPLDLGLPISNLDGLRVVLEGEDKAAGMASAVKTRAQVEKRKQKKLNIDEAEEFFELISKAQSNRADDQRGLLNKSDLVLPDFLRLDAEADANLSSTPVSHKNRPRSKENGSALSASHQSQSLDSTVEGKAPRRALMPPNSALRNATDRNPPPFSSSLSPIPHSQKGGSSGIRDWRSDGGVQALEEEESGTDLTFVAEGDITSPNSSLLHQSPYPLPASPERSYLLREGTYQESWARSGGPALAPVNVIREEKRCRLKNERSQKERTSVSKYSHRRAPSAPPPAPPPPPPPAPPPPPPRDRVRGGGKRSPLRVRGALDVDGIRCDDLGGQNGGLERVIGDLKTSKGRMRAGVYQTSDQGELLPVKKRTDPSTKTANKPSVKTSRKKNNHIKNNATFV</sequence>
<evidence type="ECO:0000256" key="4">
    <source>
        <dbReference type="ARBA" id="ARBA00022737"/>
    </source>
</evidence>
<dbReference type="PANTHER" id="PTHR45945:SF1">
    <property type="entry name" value="REGULATOR OF G-PROTEIN SIGNALING 12"/>
    <property type="match status" value="1"/>
</dbReference>
<feature type="compositionally biased region" description="Basic and acidic residues" evidence="5">
    <location>
        <begin position="223"/>
        <end position="243"/>
    </location>
</feature>
<dbReference type="InterPro" id="IPR016137">
    <property type="entry name" value="RGS"/>
</dbReference>
<evidence type="ECO:0000256" key="2">
    <source>
        <dbReference type="ARBA" id="ARBA00022468"/>
    </source>
</evidence>
<feature type="region of interest" description="Disordered" evidence="5">
    <location>
        <begin position="790"/>
        <end position="838"/>
    </location>
</feature>
<dbReference type="Gene3D" id="3.10.20.90">
    <property type="entry name" value="Phosphatidylinositol 3-kinase Catalytic Subunit, Chain A, domain 1"/>
    <property type="match status" value="2"/>
</dbReference>
<name>A0A3N0XLV1_ANAGA</name>
<dbReference type="SUPFAM" id="SSF54236">
    <property type="entry name" value="Ubiquitin-like"/>
    <property type="match status" value="2"/>
</dbReference>
<feature type="compositionally biased region" description="Low complexity" evidence="5">
    <location>
        <begin position="596"/>
        <end position="605"/>
    </location>
</feature>
<dbReference type="InterPro" id="IPR036305">
    <property type="entry name" value="RGS_sf"/>
</dbReference>
<dbReference type="Proteomes" id="UP000281406">
    <property type="component" value="Unassembled WGS sequence"/>
</dbReference>
<dbReference type="SMART" id="SM00315">
    <property type="entry name" value="RGS"/>
    <property type="match status" value="1"/>
</dbReference>
<evidence type="ECO:0000259" key="6">
    <source>
        <dbReference type="PROSITE" id="PS50132"/>
    </source>
</evidence>
<keyword evidence="2" id="KW-0343">GTPase activation</keyword>
<gene>
    <name evidence="8" type="ORF">DPX16_16305</name>
</gene>
<protein>
    <submittedName>
        <fullName evidence="8">Regulator of G-protein signaling 12</fullName>
    </submittedName>
</protein>
<dbReference type="InterPro" id="IPR024066">
    <property type="entry name" value="RGS_subdom1/3"/>
</dbReference>
<dbReference type="AlphaFoldDB" id="A0A3N0XLV1"/>
<organism evidence="8 9">
    <name type="scientific">Anabarilius grahami</name>
    <name type="common">Kanglang fish</name>
    <name type="synonym">Barilius grahami</name>
    <dbReference type="NCBI Taxonomy" id="495550"/>
    <lineage>
        <taxon>Eukaryota</taxon>
        <taxon>Metazoa</taxon>
        <taxon>Chordata</taxon>
        <taxon>Craniata</taxon>
        <taxon>Vertebrata</taxon>
        <taxon>Euteleostomi</taxon>
        <taxon>Actinopterygii</taxon>
        <taxon>Neopterygii</taxon>
        <taxon>Teleostei</taxon>
        <taxon>Ostariophysi</taxon>
        <taxon>Cypriniformes</taxon>
        <taxon>Xenocyprididae</taxon>
        <taxon>Xenocypridinae</taxon>
        <taxon>Xenocypridinae incertae sedis</taxon>
        <taxon>Anabarilius</taxon>
    </lineage>
</organism>
<feature type="region of interest" description="Disordered" evidence="5">
    <location>
        <begin position="536"/>
        <end position="617"/>
    </location>
</feature>
<dbReference type="InterPro" id="IPR046995">
    <property type="entry name" value="RGS10/12/14-like"/>
</dbReference>
<keyword evidence="4" id="KW-0677">Repeat</keyword>
<dbReference type="Pfam" id="PF16613">
    <property type="entry name" value="RGS12_us1"/>
    <property type="match status" value="1"/>
</dbReference>
<dbReference type="Gene3D" id="1.10.196.10">
    <property type="match status" value="1"/>
</dbReference>
<dbReference type="InterPro" id="IPR044926">
    <property type="entry name" value="RGS_subdomain_2"/>
</dbReference>
<dbReference type="CDD" id="cd17136">
    <property type="entry name" value="RBD1_RGS12"/>
    <property type="match status" value="1"/>
</dbReference>
<dbReference type="PRINTS" id="PR01301">
    <property type="entry name" value="RGSPROTEIN"/>
</dbReference>
<dbReference type="CDD" id="cd08742">
    <property type="entry name" value="RGS_RGS12"/>
    <property type="match status" value="1"/>
</dbReference>
<evidence type="ECO:0000256" key="5">
    <source>
        <dbReference type="SAM" id="MobiDB-lite"/>
    </source>
</evidence>
<keyword evidence="3" id="KW-0963">Cytoplasm</keyword>